<dbReference type="CDD" id="cd16917">
    <property type="entry name" value="HATPase_UhpB-NarQ-NarX-like"/>
    <property type="match status" value="1"/>
</dbReference>
<evidence type="ECO:0000256" key="8">
    <source>
        <dbReference type="ARBA" id="ARBA00023012"/>
    </source>
</evidence>
<dbReference type="Gene3D" id="1.20.5.1930">
    <property type="match status" value="1"/>
</dbReference>
<feature type="transmembrane region" description="Helical" evidence="10">
    <location>
        <begin position="415"/>
        <end position="437"/>
    </location>
</feature>
<evidence type="ECO:0000256" key="6">
    <source>
        <dbReference type="ARBA" id="ARBA00022777"/>
    </source>
</evidence>
<evidence type="ECO:0000256" key="3">
    <source>
        <dbReference type="ARBA" id="ARBA00022553"/>
    </source>
</evidence>
<evidence type="ECO:0000313" key="12">
    <source>
        <dbReference type="EMBL" id="MFC4108346.1"/>
    </source>
</evidence>
<accession>A0ABV8KR13</accession>
<evidence type="ECO:0000256" key="9">
    <source>
        <dbReference type="SAM" id="MobiDB-lite"/>
    </source>
</evidence>
<dbReference type="EC" id="2.7.13.3" evidence="2"/>
<keyword evidence="8" id="KW-0902">Two-component regulatory system</keyword>
<keyword evidence="4" id="KW-0808">Transferase</keyword>
<dbReference type="EMBL" id="JBHSBN010000015">
    <property type="protein sequence ID" value="MFC4108346.1"/>
    <property type="molecule type" value="Genomic_DNA"/>
</dbReference>
<proteinExistence type="predicted"/>
<evidence type="ECO:0000256" key="4">
    <source>
        <dbReference type="ARBA" id="ARBA00022679"/>
    </source>
</evidence>
<keyword evidence="13" id="KW-1185">Reference proteome</keyword>
<feature type="transmembrane region" description="Helical" evidence="10">
    <location>
        <begin position="69"/>
        <end position="93"/>
    </location>
</feature>
<evidence type="ECO:0000256" key="7">
    <source>
        <dbReference type="ARBA" id="ARBA00022840"/>
    </source>
</evidence>
<feature type="domain" description="Signal transduction histidine kinase subgroup 3 dimerisation and phosphoacceptor" evidence="11">
    <location>
        <begin position="186"/>
        <end position="248"/>
    </location>
</feature>
<keyword evidence="6 12" id="KW-0418">Kinase</keyword>
<sequence>MGLGRLARLREVVRSVGGWQTAYEIGLALVVTAAVTIPAAAAEVHPLAPWVTAVTTPVLLLLRLTNAPAAYVAAALVGLCTGGESSLLLAVLSASFAYRTAHWRWLGAGLAVAWICFLGSEWWWASRPDLETVVLLSAFFALVALLPAGVARLVRRQRTLLAAMHGRNEQLHRQQSEIARQAQTRERARIARDLHDSLGHKLTLISLYSGMLRASDEDPGRTAELLGRTSAAAMTELRQILGILRQDDEQPAVRPLTGLDELARDARGSGARVRFTREGQPRPLTALTEHAAYRVIQEGVTNALRHASGGEIVMSLRYEPDALVAAVTNTAGRRVAGPTSGQGLLGLAERVRVASGVLHHGRTPDGGFRLAATLPYPARESPEEPAGTEPGPLPPPAAEADFAHLVDRDRRRSRLILVATTLAIGGLLALCGAGMWLSTTFVTVDRATYDAVRIGQPEAEVRSLLPDQDAGTVGGTGGRPVPDATCVDYQASPLEQLRAEPGQDLIYRLCYRSGRLVDKQAFLNSR</sequence>
<comment type="caution">
    <text evidence="12">The sequence shown here is derived from an EMBL/GenBank/DDBJ whole genome shotgun (WGS) entry which is preliminary data.</text>
</comment>
<comment type="catalytic activity">
    <reaction evidence="1">
        <text>ATP + protein L-histidine = ADP + protein N-phospho-L-histidine.</text>
        <dbReference type="EC" id="2.7.13.3"/>
    </reaction>
</comment>
<evidence type="ECO:0000256" key="10">
    <source>
        <dbReference type="SAM" id="Phobius"/>
    </source>
</evidence>
<evidence type="ECO:0000256" key="2">
    <source>
        <dbReference type="ARBA" id="ARBA00012438"/>
    </source>
</evidence>
<dbReference type="RefSeq" id="WP_377548480.1">
    <property type="nucleotide sequence ID" value="NZ_JBHSBN010000015.1"/>
</dbReference>
<dbReference type="SUPFAM" id="SSF55874">
    <property type="entry name" value="ATPase domain of HSP90 chaperone/DNA topoisomerase II/histidine kinase"/>
    <property type="match status" value="1"/>
</dbReference>
<feature type="transmembrane region" description="Helical" evidence="10">
    <location>
        <begin position="21"/>
        <end position="41"/>
    </location>
</feature>
<feature type="region of interest" description="Disordered" evidence="9">
    <location>
        <begin position="378"/>
        <end position="397"/>
    </location>
</feature>
<reference evidence="13" key="1">
    <citation type="journal article" date="2019" name="Int. J. Syst. Evol. Microbiol.">
        <title>The Global Catalogue of Microorganisms (GCM) 10K type strain sequencing project: providing services to taxonomists for standard genome sequencing and annotation.</title>
        <authorList>
            <consortium name="The Broad Institute Genomics Platform"/>
            <consortium name="The Broad Institute Genome Sequencing Center for Infectious Disease"/>
            <person name="Wu L."/>
            <person name="Ma J."/>
        </authorList>
    </citation>
    <scope>NUCLEOTIDE SEQUENCE [LARGE SCALE GENOMIC DNA]</scope>
    <source>
        <strain evidence="13">2902at01</strain>
    </source>
</reference>
<dbReference type="InterPro" id="IPR036890">
    <property type="entry name" value="HATPase_C_sf"/>
</dbReference>
<dbReference type="GO" id="GO:0016301">
    <property type="term" value="F:kinase activity"/>
    <property type="evidence" value="ECO:0007669"/>
    <property type="project" value="UniProtKB-KW"/>
</dbReference>
<name>A0ABV8KR13_9ACTN</name>
<evidence type="ECO:0000256" key="1">
    <source>
        <dbReference type="ARBA" id="ARBA00000085"/>
    </source>
</evidence>
<dbReference type="Gene3D" id="3.30.565.10">
    <property type="entry name" value="Histidine kinase-like ATPase, C-terminal domain"/>
    <property type="match status" value="1"/>
</dbReference>
<dbReference type="InterPro" id="IPR050482">
    <property type="entry name" value="Sensor_HK_TwoCompSys"/>
</dbReference>
<dbReference type="InterPro" id="IPR011712">
    <property type="entry name" value="Sig_transdc_His_kin_sub3_dim/P"/>
</dbReference>
<evidence type="ECO:0000256" key="5">
    <source>
        <dbReference type="ARBA" id="ARBA00022741"/>
    </source>
</evidence>
<keyword evidence="3" id="KW-0597">Phosphoprotein</keyword>
<dbReference type="Pfam" id="PF07730">
    <property type="entry name" value="HisKA_3"/>
    <property type="match status" value="1"/>
</dbReference>
<feature type="transmembrane region" description="Helical" evidence="10">
    <location>
        <begin position="132"/>
        <end position="154"/>
    </location>
</feature>
<keyword evidence="5" id="KW-0547">Nucleotide-binding</keyword>
<dbReference type="PANTHER" id="PTHR24421:SF10">
    <property type="entry name" value="NITRATE_NITRITE SENSOR PROTEIN NARQ"/>
    <property type="match status" value="1"/>
</dbReference>
<keyword evidence="7" id="KW-0067">ATP-binding</keyword>
<dbReference type="Proteomes" id="UP001595868">
    <property type="component" value="Unassembled WGS sequence"/>
</dbReference>
<evidence type="ECO:0000313" key="13">
    <source>
        <dbReference type="Proteomes" id="UP001595868"/>
    </source>
</evidence>
<feature type="transmembrane region" description="Helical" evidence="10">
    <location>
        <begin position="105"/>
        <end position="126"/>
    </location>
</feature>
<gene>
    <name evidence="12" type="ORF">ACFOX0_20730</name>
</gene>
<evidence type="ECO:0000259" key="11">
    <source>
        <dbReference type="Pfam" id="PF07730"/>
    </source>
</evidence>
<organism evidence="12 13">
    <name type="scientific">Micromonospora zhanjiangensis</name>
    <dbReference type="NCBI Taxonomy" id="1522057"/>
    <lineage>
        <taxon>Bacteria</taxon>
        <taxon>Bacillati</taxon>
        <taxon>Actinomycetota</taxon>
        <taxon>Actinomycetes</taxon>
        <taxon>Micromonosporales</taxon>
        <taxon>Micromonosporaceae</taxon>
        <taxon>Micromonospora</taxon>
    </lineage>
</organism>
<dbReference type="PANTHER" id="PTHR24421">
    <property type="entry name" value="NITRATE/NITRITE SENSOR PROTEIN NARX-RELATED"/>
    <property type="match status" value="1"/>
</dbReference>
<keyword evidence="10" id="KW-0472">Membrane</keyword>
<keyword evidence="10" id="KW-0812">Transmembrane</keyword>
<keyword evidence="10" id="KW-1133">Transmembrane helix</keyword>
<protein>
    <recommendedName>
        <fullName evidence="2">histidine kinase</fullName>
        <ecNumber evidence="2">2.7.13.3</ecNumber>
    </recommendedName>
</protein>